<reference evidence="1 2" key="1">
    <citation type="submission" date="2014-11" db="EMBL/GenBank/DDBJ databases">
        <title>Genetic blueprint of the zoonotic pathogen Toxocara canis.</title>
        <authorList>
            <person name="Zhu X.-Q."/>
            <person name="Korhonen P.K."/>
            <person name="Cai H."/>
            <person name="Young N.D."/>
            <person name="Nejsum P."/>
            <person name="von Samson-Himmelstjerna G."/>
            <person name="Boag P.R."/>
            <person name="Tan P."/>
            <person name="Li Q."/>
            <person name="Min J."/>
            <person name="Yang Y."/>
            <person name="Wang X."/>
            <person name="Fang X."/>
            <person name="Hall R.S."/>
            <person name="Hofmann A."/>
            <person name="Sternberg P.W."/>
            <person name="Jex A.R."/>
            <person name="Gasser R.B."/>
        </authorList>
    </citation>
    <scope>NUCLEOTIDE SEQUENCE [LARGE SCALE GENOMIC DNA]</scope>
    <source>
        <strain evidence="1">PN_DK_2014</strain>
    </source>
</reference>
<evidence type="ECO:0000313" key="1">
    <source>
        <dbReference type="EMBL" id="KHN87858.1"/>
    </source>
</evidence>
<accession>A0A0B2W1K9</accession>
<comment type="caution">
    <text evidence="1">The sequence shown here is derived from an EMBL/GenBank/DDBJ whole genome shotgun (WGS) entry which is preliminary data.</text>
</comment>
<keyword evidence="2" id="KW-1185">Reference proteome</keyword>
<proteinExistence type="predicted"/>
<evidence type="ECO:0000313" key="2">
    <source>
        <dbReference type="Proteomes" id="UP000031036"/>
    </source>
</evidence>
<dbReference type="EMBL" id="JPKZ01000328">
    <property type="protein sequence ID" value="KHN87858.1"/>
    <property type="molecule type" value="Genomic_DNA"/>
</dbReference>
<dbReference type="OrthoDB" id="5856785at2759"/>
<protein>
    <submittedName>
        <fullName evidence="1">Uncharacterized protein</fullName>
    </submittedName>
</protein>
<dbReference type="AlphaFoldDB" id="A0A0B2W1K9"/>
<sequence length="83" mass="9616">MVFEVGEHENGEDRELSALAQLRKWIHVTDEKLGKIEANFSKNAIARKKLDRLAADQQISDIHKFADFRDPEDSRTRNDFCAE</sequence>
<gene>
    <name evidence="1" type="ORF">Tcan_05922</name>
</gene>
<dbReference type="Proteomes" id="UP000031036">
    <property type="component" value="Unassembled WGS sequence"/>
</dbReference>
<name>A0A0B2W1K9_TOXCA</name>
<organism evidence="1 2">
    <name type="scientific">Toxocara canis</name>
    <name type="common">Canine roundworm</name>
    <dbReference type="NCBI Taxonomy" id="6265"/>
    <lineage>
        <taxon>Eukaryota</taxon>
        <taxon>Metazoa</taxon>
        <taxon>Ecdysozoa</taxon>
        <taxon>Nematoda</taxon>
        <taxon>Chromadorea</taxon>
        <taxon>Rhabditida</taxon>
        <taxon>Spirurina</taxon>
        <taxon>Ascaridomorpha</taxon>
        <taxon>Ascaridoidea</taxon>
        <taxon>Toxocaridae</taxon>
        <taxon>Toxocara</taxon>
    </lineage>
</organism>